<feature type="transmembrane region" description="Helical" evidence="9">
    <location>
        <begin position="879"/>
        <end position="900"/>
    </location>
</feature>
<evidence type="ECO:0000256" key="8">
    <source>
        <dbReference type="SAM" id="MobiDB-lite"/>
    </source>
</evidence>
<evidence type="ECO:0000256" key="5">
    <source>
        <dbReference type="ARBA" id="ARBA00022833"/>
    </source>
</evidence>
<evidence type="ECO:0000256" key="7">
    <source>
        <dbReference type="SAM" id="Coils"/>
    </source>
</evidence>
<keyword evidence="9" id="KW-0812">Transmembrane</keyword>
<evidence type="ECO:0000256" key="3">
    <source>
        <dbReference type="ARBA" id="ARBA00022737"/>
    </source>
</evidence>
<evidence type="ECO:0000256" key="1">
    <source>
        <dbReference type="ARBA" id="ARBA00007269"/>
    </source>
</evidence>
<dbReference type="PANTHER" id="PTHR12360">
    <property type="entry name" value="NUCLEAR TRANSCRIPTION FACTOR, X-BOX BINDING 1 NFX1"/>
    <property type="match status" value="1"/>
</dbReference>
<gene>
    <name evidence="13" type="primary">LOC102802592</name>
</gene>
<dbReference type="InterPro" id="IPR001841">
    <property type="entry name" value="Znf_RING"/>
</dbReference>
<evidence type="ECO:0000313" key="12">
    <source>
        <dbReference type="Proteomes" id="UP000694865"/>
    </source>
</evidence>
<accession>A0ABM0MFY9</accession>
<proteinExistence type="inferred from homology"/>
<keyword evidence="9" id="KW-0472">Membrane</keyword>
<keyword evidence="9" id="KW-1133">Transmembrane helix</keyword>
<feature type="domain" description="RING-type" evidence="11">
    <location>
        <begin position="153"/>
        <end position="213"/>
    </location>
</feature>
<feature type="compositionally biased region" description="Polar residues" evidence="8">
    <location>
        <begin position="53"/>
        <end position="77"/>
    </location>
</feature>
<keyword evidence="7" id="KW-0175">Coiled coil</keyword>
<feature type="compositionally biased region" description="Basic and acidic residues" evidence="8">
    <location>
        <begin position="78"/>
        <end position="95"/>
    </location>
</feature>
<dbReference type="Pfam" id="PF01422">
    <property type="entry name" value="zf-NF-X1"/>
    <property type="match status" value="9"/>
</dbReference>
<evidence type="ECO:0000313" key="13">
    <source>
        <dbReference type="RefSeq" id="XP_006818930.1"/>
    </source>
</evidence>
<comment type="similarity">
    <text evidence="1">Belongs to the NFX1 family.</text>
</comment>
<keyword evidence="3" id="KW-0677">Repeat</keyword>
<dbReference type="GeneID" id="102802592"/>
<dbReference type="InterPro" id="IPR019787">
    <property type="entry name" value="Znf_PHD-finger"/>
</dbReference>
<dbReference type="PROSITE" id="PS50089">
    <property type="entry name" value="ZF_RING_2"/>
    <property type="match status" value="1"/>
</dbReference>
<keyword evidence="5" id="KW-0862">Zinc</keyword>
<dbReference type="PROSITE" id="PS50016">
    <property type="entry name" value="ZF_PHD_2"/>
    <property type="match status" value="1"/>
</dbReference>
<dbReference type="CDD" id="cd16697">
    <property type="entry name" value="RING-CH-C4HC3_NFXL1"/>
    <property type="match status" value="1"/>
</dbReference>
<feature type="compositionally biased region" description="Acidic residues" evidence="8">
    <location>
        <begin position="96"/>
        <end position="109"/>
    </location>
</feature>
<evidence type="ECO:0000256" key="4">
    <source>
        <dbReference type="ARBA" id="ARBA00022771"/>
    </source>
</evidence>
<organism evidence="12 13">
    <name type="scientific">Saccoglossus kowalevskii</name>
    <name type="common">Acorn worm</name>
    <dbReference type="NCBI Taxonomy" id="10224"/>
    <lineage>
        <taxon>Eukaryota</taxon>
        <taxon>Metazoa</taxon>
        <taxon>Hemichordata</taxon>
        <taxon>Enteropneusta</taxon>
        <taxon>Harrimaniidae</taxon>
        <taxon>Saccoglossus</taxon>
    </lineage>
</organism>
<dbReference type="PANTHER" id="PTHR12360:SF1">
    <property type="entry name" value="NF-X1-TYPE ZINC FINGER PROTEIN NFXL1"/>
    <property type="match status" value="1"/>
</dbReference>
<dbReference type="InterPro" id="IPR000967">
    <property type="entry name" value="Znf_NFX1"/>
</dbReference>
<keyword evidence="12" id="KW-1185">Reference proteome</keyword>
<reference evidence="13" key="1">
    <citation type="submission" date="2025-08" db="UniProtKB">
        <authorList>
            <consortium name="RefSeq"/>
        </authorList>
    </citation>
    <scope>IDENTIFICATION</scope>
    <source>
        <tissue evidence="13">Testes</tissue>
    </source>
</reference>
<dbReference type="SMART" id="SM00438">
    <property type="entry name" value="ZnF_NFX"/>
    <property type="match status" value="9"/>
</dbReference>
<keyword evidence="2" id="KW-0479">Metal-binding</keyword>
<feature type="domain" description="PHD-type" evidence="10">
    <location>
        <begin position="150"/>
        <end position="215"/>
    </location>
</feature>
<dbReference type="RefSeq" id="XP_006818930.1">
    <property type="nucleotide sequence ID" value="XM_006818867.1"/>
</dbReference>
<dbReference type="CDD" id="cd06008">
    <property type="entry name" value="NF-X1-zinc-finger"/>
    <property type="match status" value="4"/>
</dbReference>
<evidence type="ECO:0000259" key="10">
    <source>
        <dbReference type="PROSITE" id="PS50016"/>
    </source>
</evidence>
<name>A0ABM0MFY9_SACKO</name>
<keyword evidence="4 6" id="KW-0863">Zinc-finger</keyword>
<dbReference type="InterPro" id="IPR034078">
    <property type="entry name" value="NFX1_fam"/>
</dbReference>
<evidence type="ECO:0000256" key="9">
    <source>
        <dbReference type="SAM" id="Phobius"/>
    </source>
</evidence>
<dbReference type="Proteomes" id="UP000694865">
    <property type="component" value="Unplaced"/>
</dbReference>
<sequence length="903" mass="101641">MSYHGDIPAWKQGRGRGIRGSVGGRGRGNRLNDGKPQYEVIGRGGGDSKRANGGNQWQQTPRWGSSSNQHDVGSSQQRFEKVKESMKEAAEKFASQEDDDDYSDSDEETTIGNEVLNKTLQTYSQQIGSDDVSSVDRAKQFLSDCYTSSTTVCLICIAVIKNDNPVWSCSGCYCMFHLNCIQNWSKHGAMRKSLLSEENFPAIEQSWHCPKCRFEYKLSQCPTQYRCFCKRQADPTFDPWLVPHSCGQKCDQVLQPECGHACLLLCHPGPCPPCPITVRTSCHCGRQPAVVRRCSAKEWSCGQSCNKPLLCGQHYCQQPCHKGECAPCGKQSIQSCLCGKEQIQRPCSSPQWQCAQICNKPFACGFHVCDKHCHSGECGTCPRSGNRTCPCGKTSYEMPCTEDVPTCGDTCEKLLTCGLHYCTQRCHTGPCETCRQMVTKKCRCGARKKSVQCYKDYLCDTKCPKIRDCENHQCKRKCCDGNCPSCEQPCNRLLSCKNHKCPSKCHVGLCYPCPLMVDINCRCGSTTYAVPCGREKYTKPPRCKQPCKVPPDCHHAQRLPHPCHFGRCPPCFQVCGNALPNCQHLCEDSCHSAVLVKEVEQQVRSGPWEPKAQAKLSVKNFPCRPCRHLVQVVCMGKHQEFTIPCCEVRPLSCGRVCGRQLSCTNHVCQLECHVVTGAPDAQQHGVECESCELGCQIDRPAGCTHKCLDPCHPGPCKQCTQMFKKRCHCRVMLLYIDCWKWTQGDEESHQTLLCCQGQCHQVLACGHTCSKVCHSGDCSSTDMCTKKTMVRCPCQRKKKDFPCKMVQSGEAELECDDICQEELEKKKKAAKEAEEARKEEELKKQQAELAEYERHMKGRKKQRKRKREKEEVVTWWMKYGRYVTFAILIAILSVFTAYLIRVD</sequence>
<evidence type="ECO:0000256" key="2">
    <source>
        <dbReference type="ARBA" id="ARBA00022723"/>
    </source>
</evidence>
<evidence type="ECO:0000256" key="6">
    <source>
        <dbReference type="PROSITE-ProRule" id="PRU00175"/>
    </source>
</evidence>
<protein>
    <submittedName>
        <fullName evidence="13">NF-X1-type zinc finger protein NFXL1-like</fullName>
    </submittedName>
</protein>
<feature type="coiled-coil region" evidence="7">
    <location>
        <begin position="816"/>
        <end position="869"/>
    </location>
</feature>
<feature type="region of interest" description="Disordered" evidence="8">
    <location>
        <begin position="1"/>
        <end position="113"/>
    </location>
</feature>
<evidence type="ECO:0000259" key="11">
    <source>
        <dbReference type="PROSITE" id="PS50089"/>
    </source>
</evidence>